<dbReference type="AlphaFoldDB" id="A0AAU7KNV8"/>
<organism evidence="1">
    <name type="scientific">Halomonas sp. H10-59</name>
    <dbReference type="NCBI Taxonomy" id="2950874"/>
    <lineage>
        <taxon>Bacteria</taxon>
        <taxon>Pseudomonadati</taxon>
        <taxon>Pseudomonadota</taxon>
        <taxon>Gammaproteobacteria</taxon>
        <taxon>Oceanospirillales</taxon>
        <taxon>Halomonadaceae</taxon>
        <taxon>Halomonas</taxon>
    </lineage>
</organism>
<name>A0AAU7KNV8_9GAMM</name>
<accession>A0AAU7KNV8</accession>
<protein>
    <submittedName>
        <fullName evidence="1">Uncharacterized protein</fullName>
    </submittedName>
</protein>
<proteinExistence type="predicted"/>
<dbReference type="RefSeq" id="WP_348814314.1">
    <property type="nucleotide sequence ID" value="NZ_CP098828.1"/>
</dbReference>
<gene>
    <name evidence="1" type="ORF">NFG57_11050</name>
</gene>
<evidence type="ECO:0000313" key="1">
    <source>
        <dbReference type="EMBL" id="XBO73382.1"/>
    </source>
</evidence>
<reference evidence="1" key="1">
    <citation type="submission" date="2022-06" db="EMBL/GenBank/DDBJ databases">
        <title>A novel DMS-producing enzyme.</title>
        <authorList>
            <person name="Zhang Y."/>
        </authorList>
    </citation>
    <scope>NUCLEOTIDE SEQUENCE</scope>
    <source>
        <strain evidence="1">H10-59</strain>
    </source>
</reference>
<dbReference type="EMBL" id="CP098828">
    <property type="protein sequence ID" value="XBO73382.1"/>
    <property type="molecule type" value="Genomic_DNA"/>
</dbReference>
<sequence length="212" mass="23539">MTAKRKEEPAKFYRFDRYRDGQKMAQGIQIENADTLEQATAKAAKLLASNYPRSDVLVFDNDSHNCLRFSEREPAALRARLREVEAERNALAAHVGRYRNAYVGLTNSELTQDADTGEFLRLADCNLMDEFDAIGEGAIATSLARRDAELLNRPFEGLPGCTDGGCVVKKPDGMHTNGGCQCIKHQTASTIVQRLARLRDQFRQQAEGGGDE</sequence>